<evidence type="ECO:0000256" key="2">
    <source>
        <dbReference type="ARBA" id="ARBA00022679"/>
    </source>
</evidence>
<dbReference type="GO" id="GO:0008976">
    <property type="term" value="F:polyphosphate kinase activity"/>
    <property type="evidence" value="ECO:0007669"/>
    <property type="project" value="UniProtKB-UniRule"/>
</dbReference>
<dbReference type="AlphaFoldDB" id="A0AAE9ZK33"/>
<evidence type="ECO:0000313" key="8">
    <source>
        <dbReference type="Proteomes" id="UP001214043"/>
    </source>
</evidence>
<keyword evidence="2 4" id="KW-0808">Transferase</keyword>
<keyword evidence="3 4" id="KW-0418">Kinase</keyword>
<organism evidence="7 8">
    <name type="scientific">Hyphococcus flavus</name>
    <dbReference type="NCBI Taxonomy" id="1866326"/>
    <lineage>
        <taxon>Bacteria</taxon>
        <taxon>Pseudomonadati</taxon>
        <taxon>Pseudomonadota</taxon>
        <taxon>Alphaproteobacteria</taxon>
        <taxon>Parvularculales</taxon>
        <taxon>Parvularculaceae</taxon>
        <taxon>Hyphococcus</taxon>
    </lineage>
</organism>
<gene>
    <name evidence="7" type="primary">ppk2</name>
    <name evidence="7" type="ORF">PUV54_05255</name>
</gene>
<dbReference type="SUPFAM" id="SSF52540">
    <property type="entry name" value="P-loop containing nucleoside triphosphate hydrolases"/>
    <property type="match status" value="1"/>
</dbReference>
<dbReference type="PANTHER" id="PTHR34383">
    <property type="entry name" value="POLYPHOSPHATE:AMP PHOSPHOTRANSFERASE-RELATED"/>
    <property type="match status" value="1"/>
</dbReference>
<dbReference type="PANTHER" id="PTHR34383:SF1">
    <property type="entry name" value="ADP-POLYPHOSPHATE PHOSPHOTRANSFERASE"/>
    <property type="match status" value="1"/>
</dbReference>
<dbReference type="InterPro" id="IPR022488">
    <property type="entry name" value="PPK2-related"/>
</dbReference>
<evidence type="ECO:0000256" key="1">
    <source>
        <dbReference type="ARBA" id="ARBA00009924"/>
    </source>
</evidence>
<evidence type="ECO:0000313" key="7">
    <source>
        <dbReference type="EMBL" id="WDI32601.1"/>
    </source>
</evidence>
<dbReference type="RefSeq" id="WP_274494535.1">
    <property type="nucleotide sequence ID" value="NZ_CP118166.1"/>
</dbReference>
<comment type="similarity">
    <text evidence="1 4">Belongs to the polyphosphate kinase 2 (PPK2) family. Class I subfamily.</text>
</comment>
<feature type="coiled-coil region" evidence="5">
    <location>
        <begin position="3"/>
        <end position="30"/>
    </location>
</feature>
<sequence length="263" mass="31075">MKKKRFKKELEDLEFELAKLQETVSRKGLKLAIVFEGRDAAGKGGAIKTIMRRMNARIWRIAALPKPSDRERTQWYFERYVAHLPAGGEIVLFDRSWYNRAVIEPVMGFCSPEEHETFMREVPMFEKMLIDSGLILIKFWIHVSPEEQEARFQDRATDPRKRWKLSPIDLKARDLWIEFTRYRDKMFERTSTQDAPWLVVDGNDKEKARLNIIRAILDRVPYEFNKDAFDPITLPPRPKIEDSDYKEPALDALNCVKDYYPDS</sequence>
<feature type="domain" description="Polyphosphate kinase-2-related" evidence="6">
    <location>
        <begin position="2"/>
        <end position="224"/>
    </location>
</feature>
<dbReference type="EC" id="2.7.4.-" evidence="4"/>
<proteinExistence type="inferred from homology"/>
<dbReference type="Proteomes" id="UP001214043">
    <property type="component" value="Chromosome"/>
</dbReference>
<dbReference type="KEGG" id="hfl:PUV54_05255"/>
<reference evidence="7" key="1">
    <citation type="submission" date="2023-02" db="EMBL/GenBank/DDBJ databases">
        <title>Genome sequence of Hyphococcus flavus.</title>
        <authorList>
            <person name="Rong J.-C."/>
            <person name="Zhao Q."/>
            <person name="Yi M."/>
            <person name="Wu J.-Y."/>
        </authorList>
    </citation>
    <scope>NUCLEOTIDE SEQUENCE</scope>
    <source>
        <strain evidence="7">MCCC 1K03223</strain>
    </source>
</reference>
<name>A0AAE9ZK33_9PROT</name>
<dbReference type="NCBIfam" id="TIGR03707">
    <property type="entry name" value="PPK2_P_aer"/>
    <property type="match status" value="1"/>
</dbReference>
<evidence type="ECO:0000256" key="5">
    <source>
        <dbReference type="SAM" id="Coils"/>
    </source>
</evidence>
<dbReference type="Pfam" id="PF03976">
    <property type="entry name" value="PPK2"/>
    <property type="match status" value="1"/>
</dbReference>
<evidence type="ECO:0000259" key="6">
    <source>
        <dbReference type="Pfam" id="PF03976"/>
    </source>
</evidence>
<comment type="subunit">
    <text evidence="4">Homotetramer.</text>
</comment>
<dbReference type="Gene3D" id="3.40.50.300">
    <property type="entry name" value="P-loop containing nucleotide triphosphate hydrolases"/>
    <property type="match status" value="1"/>
</dbReference>
<dbReference type="EMBL" id="CP118166">
    <property type="protein sequence ID" value="WDI32601.1"/>
    <property type="molecule type" value="Genomic_DNA"/>
</dbReference>
<protein>
    <recommendedName>
        <fullName evidence="4">ADP/GDP-polyphosphate phosphotransferase</fullName>
        <ecNumber evidence="4">2.7.4.-</ecNumber>
    </recommendedName>
    <alternativeName>
        <fullName evidence="4">Polyphosphate kinase PPK2</fullName>
    </alternativeName>
</protein>
<dbReference type="InterPro" id="IPR016898">
    <property type="entry name" value="Polyphosphate_phosphotransfera"/>
</dbReference>
<keyword evidence="5" id="KW-0175">Coiled coil</keyword>
<evidence type="ECO:0000256" key="3">
    <source>
        <dbReference type="ARBA" id="ARBA00022777"/>
    </source>
</evidence>
<accession>A0AAE9ZK33</accession>
<dbReference type="PIRSF" id="PIRSF028756">
    <property type="entry name" value="PPK2_prd"/>
    <property type="match status" value="1"/>
</dbReference>
<dbReference type="InterPro" id="IPR027417">
    <property type="entry name" value="P-loop_NTPase"/>
</dbReference>
<evidence type="ECO:0000256" key="4">
    <source>
        <dbReference type="RuleBase" id="RU369062"/>
    </source>
</evidence>
<dbReference type="InterPro" id="IPR022486">
    <property type="entry name" value="PPK2_PA0141"/>
</dbReference>
<keyword evidence="8" id="KW-1185">Reference proteome</keyword>
<comment type="function">
    <text evidence="4">Uses inorganic polyphosphate (polyP) as a donor to convert GDP to GTP or ADP to ATP.</text>
</comment>
<dbReference type="GO" id="GO:0006793">
    <property type="term" value="P:phosphorus metabolic process"/>
    <property type="evidence" value="ECO:0007669"/>
    <property type="project" value="InterPro"/>
</dbReference>